<dbReference type="EMBL" id="LAZR01000393">
    <property type="protein sequence ID" value="KKN70946.1"/>
    <property type="molecule type" value="Genomic_DNA"/>
</dbReference>
<organism evidence="1">
    <name type="scientific">marine sediment metagenome</name>
    <dbReference type="NCBI Taxonomy" id="412755"/>
    <lineage>
        <taxon>unclassified sequences</taxon>
        <taxon>metagenomes</taxon>
        <taxon>ecological metagenomes</taxon>
    </lineage>
</organism>
<comment type="caution">
    <text evidence="1">The sequence shown here is derived from an EMBL/GenBank/DDBJ whole genome shotgun (WGS) entry which is preliminary data.</text>
</comment>
<name>A0A0F9VBM4_9ZZZZ</name>
<accession>A0A0F9VBM4</accession>
<sequence length="70" mass="7464">MKKETIIKVVGSEYSCGPCPGLPLQCTCGIMITEDNVISKECNDECEVCDYCGSDKCPNCGDHVHCGGCV</sequence>
<dbReference type="AlphaFoldDB" id="A0A0F9VBM4"/>
<evidence type="ECO:0000313" key="1">
    <source>
        <dbReference type="EMBL" id="KKN70946.1"/>
    </source>
</evidence>
<gene>
    <name evidence="1" type="ORF">LCGC14_0425480</name>
</gene>
<protein>
    <submittedName>
        <fullName evidence="1">Uncharacterized protein</fullName>
    </submittedName>
</protein>
<reference evidence="1" key="1">
    <citation type="journal article" date="2015" name="Nature">
        <title>Complex archaea that bridge the gap between prokaryotes and eukaryotes.</title>
        <authorList>
            <person name="Spang A."/>
            <person name="Saw J.H."/>
            <person name="Jorgensen S.L."/>
            <person name="Zaremba-Niedzwiedzka K."/>
            <person name="Martijn J."/>
            <person name="Lind A.E."/>
            <person name="van Eijk R."/>
            <person name="Schleper C."/>
            <person name="Guy L."/>
            <person name="Ettema T.J."/>
        </authorList>
    </citation>
    <scope>NUCLEOTIDE SEQUENCE</scope>
</reference>
<proteinExistence type="predicted"/>